<evidence type="ECO:0000313" key="6">
    <source>
        <dbReference type="EMBL" id="OCB92201.1"/>
    </source>
</evidence>
<keyword evidence="7" id="KW-1185">Reference proteome</keyword>
<reference evidence="6" key="1">
    <citation type="submission" date="2016-06" db="EMBL/GenBank/DDBJ databases">
        <title>Draft Genome sequence of the fungus Inonotus baumii.</title>
        <authorList>
            <person name="Zhu H."/>
            <person name="Lin W."/>
        </authorList>
    </citation>
    <scope>NUCLEOTIDE SEQUENCE</scope>
    <source>
        <strain evidence="6">821</strain>
    </source>
</reference>
<dbReference type="PANTHER" id="PTHR48467:SF1">
    <property type="entry name" value="GLUTAMATE SYNTHASE 1 [NADH], CHLOROPLASTIC-LIKE"/>
    <property type="match status" value="1"/>
</dbReference>
<sequence length="486" mass="53172">MVPRIKVAIVGGGPSAFFAASRLLQLSPASQVRRPEIGIHIYDRLWAPHGLNCTHKFDDAAKDGRLKFFGNVNVSSTPSAVQHAMNVPLEQLFPHYTHLLLSSGCTVPRMHPALSASELCRPALELVHWYTQHPASRFIPPLEKIKHVSVIGHGNVALDVARMLLSPVERLEKYDVPSSVLSVLQKSSINHVAIIGRRGPLEASFTTKELREMMNLEGTALSPIPDSVLSESNDGAQLTRQQTRLLQLLQKGSANVFGSTEKTWSIDFFRSPTGLASAPVDSSHPTRLSLAHTMLDKERKAVPTGETSFIDTDLVLTSLGYRAEPTGDWYEPALGIVRNTSGRVVDQEGRVLRNVYASGWAATGAKGVLASTMLNAHSVVDTIISDLQAQSGDGVTGSEEGLQTGPVPPPATNMLDGETIDLLNPNSDMLSVPEEILAARKRGNVMNYEDWKRIDEEEARRGEKAGKERERMSWDEARTFIDTVNI</sequence>
<keyword evidence="4" id="KW-0521">NADP</keyword>
<dbReference type="OrthoDB" id="333024at2759"/>
<dbReference type="EMBL" id="LNZH02000018">
    <property type="protein sequence ID" value="OCB92201.1"/>
    <property type="molecule type" value="Genomic_DNA"/>
</dbReference>
<dbReference type="GO" id="GO:0016491">
    <property type="term" value="F:oxidoreductase activity"/>
    <property type="evidence" value="ECO:0007669"/>
    <property type="project" value="UniProtKB-KW"/>
</dbReference>
<dbReference type="SUPFAM" id="SSF51905">
    <property type="entry name" value="FAD/NAD(P)-binding domain"/>
    <property type="match status" value="2"/>
</dbReference>
<organism evidence="6 7">
    <name type="scientific">Sanghuangporus baumii</name>
    <name type="common">Phellinus baumii</name>
    <dbReference type="NCBI Taxonomy" id="108892"/>
    <lineage>
        <taxon>Eukaryota</taxon>
        <taxon>Fungi</taxon>
        <taxon>Dikarya</taxon>
        <taxon>Basidiomycota</taxon>
        <taxon>Agaricomycotina</taxon>
        <taxon>Agaricomycetes</taxon>
        <taxon>Hymenochaetales</taxon>
        <taxon>Hymenochaetaceae</taxon>
        <taxon>Sanghuangporus</taxon>
    </lineage>
</organism>
<evidence type="ECO:0000256" key="4">
    <source>
        <dbReference type="ARBA" id="ARBA00022857"/>
    </source>
</evidence>
<evidence type="ECO:0000256" key="3">
    <source>
        <dbReference type="ARBA" id="ARBA00022827"/>
    </source>
</evidence>
<gene>
    <name evidence="6" type="ORF">A7U60_g411</name>
</gene>
<keyword evidence="3" id="KW-0274">FAD</keyword>
<name>A0A9Q5I5F7_SANBA</name>
<dbReference type="Gene3D" id="3.50.50.60">
    <property type="entry name" value="FAD/NAD(P)-binding domain"/>
    <property type="match status" value="1"/>
</dbReference>
<protein>
    <submittedName>
        <fullName evidence="6">Ferredoxin/adrenodoxin reductase</fullName>
    </submittedName>
</protein>
<dbReference type="PRINTS" id="PR00419">
    <property type="entry name" value="ADXRDTASE"/>
</dbReference>
<dbReference type="PANTHER" id="PTHR48467">
    <property type="entry name" value="GLUTAMATE SYNTHASE 1 [NADH], CHLOROPLASTIC-LIKE"/>
    <property type="match status" value="1"/>
</dbReference>
<keyword evidence="5" id="KW-0560">Oxidoreductase</keyword>
<evidence type="ECO:0000256" key="2">
    <source>
        <dbReference type="ARBA" id="ARBA00022630"/>
    </source>
</evidence>
<accession>A0A9Q5I5F7</accession>
<dbReference type="InterPro" id="IPR036188">
    <property type="entry name" value="FAD/NAD-bd_sf"/>
</dbReference>
<dbReference type="InterPro" id="IPR055275">
    <property type="entry name" value="Ferredox_Rdtase"/>
</dbReference>
<keyword evidence="2" id="KW-0285">Flavoprotein</keyword>
<dbReference type="Gene3D" id="3.40.50.720">
    <property type="entry name" value="NAD(P)-binding Rossmann-like Domain"/>
    <property type="match status" value="1"/>
</dbReference>
<evidence type="ECO:0000256" key="5">
    <source>
        <dbReference type="ARBA" id="ARBA00023002"/>
    </source>
</evidence>
<evidence type="ECO:0000313" key="7">
    <source>
        <dbReference type="Proteomes" id="UP000757232"/>
    </source>
</evidence>
<dbReference type="AlphaFoldDB" id="A0A9Q5I5F7"/>
<comment type="caution">
    <text evidence="6">The sequence shown here is derived from an EMBL/GenBank/DDBJ whole genome shotgun (WGS) entry which is preliminary data.</text>
</comment>
<comment type="cofactor">
    <cofactor evidence="1">
        <name>FAD</name>
        <dbReference type="ChEBI" id="CHEBI:57692"/>
    </cofactor>
</comment>
<evidence type="ECO:0000256" key="1">
    <source>
        <dbReference type="ARBA" id="ARBA00001974"/>
    </source>
</evidence>
<dbReference type="Proteomes" id="UP000757232">
    <property type="component" value="Unassembled WGS sequence"/>
</dbReference>
<proteinExistence type="predicted"/>